<dbReference type="PANTHER" id="PTHR13789:SF309">
    <property type="entry name" value="PUTATIVE (AFU_ORTHOLOGUE AFUA_6G14510)-RELATED"/>
    <property type="match status" value="1"/>
</dbReference>
<sequence>MRVLIVGAGIAGLSLGIALRRIGADADLVDVTEDTEGASIGLTGRAVDVLAEIGVLDACAAAGRVLGPGRSVFDELRDEHGTRLPIPGPPGPPRPPAPPSGLPSAITIYRPELARILRAAADDAGASRRVGPTVETLRQDADGVDVTFTDGTTGWYDLVVGADGIRSTVRRLIYGDLIQPIYTGHMSLRWILHDGPEGEPGFYTRTGGMVAIAPLPSNVTYLATGLDMPNERVDPATARQLLRDVLAPYPAPYLQALRTAITEDQTVLARPFEWLLVPEPWHRGRVTVIGDAAHATTALLSSGGGMALEDAVVLAQELAATPTPEKALDAFMARRIDRVRTVVEVSVELLEMQKSNADQRAIGAVRGRALGALSAPY</sequence>
<evidence type="ECO:0000256" key="1">
    <source>
        <dbReference type="ARBA" id="ARBA00023002"/>
    </source>
</evidence>
<dbReference type="Proteomes" id="UP000184440">
    <property type="component" value="Unassembled WGS sequence"/>
</dbReference>
<feature type="domain" description="FAD-binding" evidence="4">
    <location>
        <begin position="2"/>
        <end position="344"/>
    </location>
</feature>
<reference evidence="5 6" key="1">
    <citation type="submission" date="2016-11" db="EMBL/GenBank/DDBJ databases">
        <authorList>
            <person name="Jaros S."/>
            <person name="Januszkiewicz K."/>
            <person name="Wedrychowicz H."/>
        </authorList>
    </citation>
    <scope>NUCLEOTIDE SEQUENCE [LARGE SCALE GENOMIC DNA]</scope>
    <source>
        <strain evidence="5 6">DSM 46144</strain>
    </source>
</reference>
<proteinExistence type="predicted"/>
<organism evidence="5 6">
    <name type="scientific">Cryptosporangium aurantiacum</name>
    <dbReference type="NCBI Taxonomy" id="134849"/>
    <lineage>
        <taxon>Bacteria</taxon>
        <taxon>Bacillati</taxon>
        <taxon>Actinomycetota</taxon>
        <taxon>Actinomycetes</taxon>
        <taxon>Cryptosporangiales</taxon>
        <taxon>Cryptosporangiaceae</taxon>
        <taxon>Cryptosporangium</taxon>
    </lineage>
</organism>
<evidence type="ECO:0000259" key="4">
    <source>
        <dbReference type="Pfam" id="PF01494"/>
    </source>
</evidence>
<dbReference type="Pfam" id="PF01494">
    <property type="entry name" value="FAD_binding_3"/>
    <property type="match status" value="1"/>
</dbReference>
<dbReference type="OrthoDB" id="9782160at2"/>
<dbReference type="PANTHER" id="PTHR13789">
    <property type="entry name" value="MONOOXYGENASE"/>
    <property type="match status" value="1"/>
</dbReference>
<dbReference type="InterPro" id="IPR002938">
    <property type="entry name" value="FAD-bd"/>
</dbReference>
<feature type="region of interest" description="Disordered" evidence="3">
    <location>
        <begin position="80"/>
        <end position="104"/>
    </location>
</feature>
<dbReference type="AlphaFoldDB" id="A0A1M7PE54"/>
<evidence type="ECO:0000313" key="6">
    <source>
        <dbReference type="Proteomes" id="UP000184440"/>
    </source>
</evidence>
<dbReference type="STRING" id="134849.SAMN05443668_103260"/>
<dbReference type="EMBL" id="FRCS01000003">
    <property type="protein sequence ID" value="SHN15234.1"/>
    <property type="molecule type" value="Genomic_DNA"/>
</dbReference>
<dbReference type="InterPro" id="IPR050493">
    <property type="entry name" value="FAD-dep_Monooxygenase_BioMet"/>
</dbReference>
<accession>A0A1M7PE54</accession>
<dbReference type="InterPro" id="IPR036188">
    <property type="entry name" value="FAD/NAD-bd_sf"/>
</dbReference>
<evidence type="ECO:0000256" key="2">
    <source>
        <dbReference type="ARBA" id="ARBA00023033"/>
    </source>
</evidence>
<dbReference type="GO" id="GO:0004497">
    <property type="term" value="F:monooxygenase activity"/>
    <property type="evidence" value="ECO:0007669"/>
    <property type="project" value="UniProtKB-KW"/>
</dbReference>
<evidence type="ECO:0000313" key="5">
    <source>
        <dbReference type="EMBL" id="SHN15234.1"/>
    </source>
</evidence>
<protein>
    <submittedName>
        <fullName evidence="5">2-polyprenyl-6-methoxyphenol hydroxylase</fullName>
    </submittedName>
</protein>
<gene>
    <name evidence="5" type="ORF">SAMN05443668_103260</name>
</gene>
<dbReference type="RefSeq" id="WP_073255957.1">
    <property type="nucleotide sequence ID" value="NZ_FRCS01000003.1"/>
</dbReference>
<keyword evidence="6" id="KW-1185">Reference proteome</keyword>
<dbReference type="SUPFAM" id="SSF51905">
    <property type="entry name" value="FAD/NAD(P)-binding domain"/>
    <property type="match status" value="1"/>
</dbReference>
<name>A0A1M7PE54_9ACTN</name>
<evidence type="ECO:0000256" key="3">
    <source>
        <dbReference type="SAM" id="MobiDB-lite"/>
    </source>
</evidence>
<dbReference type="PRINTS" id="PR00420">
    <property type="entry name" value="RNGMNOXGNASE"/>
</dbReference>
<dbReference type="Gene3D" id="3.50.50.60">
    <property type="entry name" value="FAD/NAD(P)-binding domain"/>
    <property type="match status" value="1"/>
</dbReference>
<feature type="compositionally biased region" description="Pro residues" evidence="3">
    <location>
        <begin position="86"/>
        <end position="101"/>
    </location>
</feature>
<keyword evidence="1" id="KW-0560">Oxidoreductase</keyword>
<dbReference type="GO" id="GO:0071949">
    <property type="term" value="F:FAD binding"/>
    <property type="evidence" value="ECO:0007669"/>
    <property type="project" value="InterPro"/>
</dbReference>
<keyword evidence="2" id="KW-0503">Monooxygenase</keyword>